<feature type="compositionally biased region" description="Basic and acidic residues" evidence="1">
    <location>
        <begin position="51"/>
        <end position="62"/>
    </location>
</feature>
<dbReference type="PROSITE" id="PS51257">
    <property type="entry name" value="PROKAR_LIPOPROTEIN"/>
    <property type="match status" value="1"/>
</dbReference>
<reference evidence="4" key="1">
    <citation type="submission" date="2018-03" db="EMBL/GenBank/DDBJ databases">
        <authorList>
            <person name="Rodrigo-Torres L."/>
            <person name="Arahal R. D."/>
            <person name="Lucena T."/>
        </authorList>
    </citation>
    <scope>NUCLEOTIDE SEQUENCE [LARGE SCALE GENOMIC DNA]</scope>
    <source>
        <strain evidence="4">CECT 7615</strain>
    </source>
</reference>
<accession>A0A2R8CAR0</accession>
<evidence type="ECO:0000256" key="1">
    <source>
        <dbReference type="SAM" id="MobiDB-lite"/>
    </source>
</evidence>
<keyword evidence="4" id="KW-1185">Reference proteome</keyword>
<proteinExistence type="predicted"/>
<feature type="chain" id="PRO_5015335458" description="Lipoprotein" evidence="2">
    <location>
        <begin position="21"/>
        <end position="91"/>
    </location>
</feature>
<evidence type="ECO:0000256" key="2">
    <source>
        <dbReference type="SAM" id="SignalP"/>
    </source>
</evidence>
<dbReference type="RefSeq" id="WP_125133695.1">
    <property type="nucleotide sequence ID" value="NZ_ONZG01000007.1"/>
</dbReference>
<evidence type="ECO:0008006" key="5">
    <source>
        <dbReference type="Google" id="ProtNLM"/>
    </source>
</evidence>
<evidence type="ECO:0000313" key="3">
    <source>
        <dbReference type="EMBL" id="SPJ29521.1"/>
    </source>
</evidence>
<dbReference type="Proteomes" id="UP000244898">
    <property type="component" value="Unassembled WGS sequence"/>
</dbReference>
<feature type="compositionally biased region" description="Pro residues" evidence="1">
    <location>
        <begin position="63"/>
        <end position="91"/>
    </location>
</feature>
<organism evidence="3 4">
    <name type="scientific">Falsiruegeria mediterranea M17</name>
    <dbReference type="NCBI Taxonomy" id="1200281"/>
    <lineage>
        <taxon>Bacteria</taxon>
        <taxon>Pseudomonadati</taxon>
        <taxon>Pseudomonadota</taxon>
        <taxon>Alphaproteobacteria</taxon>
        <taxon>Rhodobacterales</taxon>
        <taxon>Roseobacteraceae</taxon>
        <taxon>Falsiruegeria</taxon>
    </lineage>
</organism>
<dbReference type="EMBL" id="ONZG01000007">
    <property type="protein sequence ID" value="SPJ29521.1"/>
    <property type="molecule type" value="Genomic_DNA"/>
</dbReference>
<feature type="signal peptide" evidence="2">
    <location>
        <begin position="1"/>
        <end position="20"/>
    </location>
</feature>
<protein>
    <recommendedName>
        <fullName evidence="5">Lipoprotein</fullName>
    </recommendedName>
</protein>
<dbReference type="OrthoDB" id="7876974at2"/>
<evidence type="ECO:0000313" key="4">
    <source>
        <dbReference type="Proteomes" id="UP000244898"/>
    </source>
</evidence>
<dbReference type="AlphaFoldDB" id="A0A2R8CAR0"/>
<name>A0A2R8CAR0_9RHOB</name>
<feature type="region of interest" description="Disordered" evidence="1">
    <location>
        <begin position="48"/>
        <end position="91"/>
    </location>
</feature>
<keyword evidence="2" id="KW-0732">Signal</keyword>
<gene>
    <name evidence="3" type="ORF">TRM7615_03041</name>
</gene>
<sequence>MTIRKLFLGTALTVSGFLLAACDPNATSVGGSVYYDSMMWNDYYYGHPRPPRPERPKPEHPIARPPVARPPVARPPIHRPPVARPLPARPR</sequence>